<dbReference type="PANTHER" id="PTHR30273">
    <property type="entry name" value="PERIPLASMIC SIGNAL SENSOR AND SIGMA FACTOR ACTIVATOR FECR-RELATED"/>
    <property type="match status" value="1"/>
</dbReference>
<keyword evidence="4" id="KW-1185">Reference proteome</keyword>
<sequence>MTGKKHHNNWEQAWLEGEITHREAKQHAENDPQFESLQKFVEQSGNLCVRETISQEEAWKKLESKISNHDSPKVISISRRDWIIGVAASFILAIGAFFILQPRTNQVSIATGLAEVRTVNLPDGSVAYLNAESSVSFPEKGWTDHREVRLTGEAFFEVKRGSSFKVLTTNGKVEVLGTSFNVRTRGQLLQVACKTGKVRVSSPEGTSEQIITPGLSVSVENNVVSEPVETRLDRIDSWRIGQYDYESVPLQQVLNEVKRLYSVEVEHDFSESELSSPITTTFKSLKDAAQTIALSKSRGFEVNTEAQRVVFKVK</sequence>
<dbReference type="InterPro" id="IPR006860">
    <property type="entry name" value="FecR"/>
</dbReference>
<accession>A0ABQ3IA40</accession>
<name>A0ABQ3IA40_9BACT</name>
<dbReference type="PANTHER" id="PTHR30273:SF2">
    <property type="entry name" value="PROTEIN FECR"/>
    <property type="match status" value="1"/>
</dbReference>
<comment type="caution">
    <text evidence="3">The sequence shown here is derived from an EMBL/GenBank/DDBJ whole genome shotgun (WGS) entry which is preliminary data.</text>
</comment>
<gene>
    <name evidence="3" type="ORF">GCM10011340_35510</name>
</gene>
<evidence type="ECO:0000313" key="3">
    <source>
        <dbReference type="EMBL" id="GHE75538.1"/>
    </source>
</evidence>
<feature type="transmembrane region" description="Helical" evidence="1">
    <location>
        <begin position="82"/>
        <end position="100"/>
    </location>
</feature>
<dbReference type="Pfam" id="PF04773">
    <property type="entry name" value="FecR"/>
    <property type="match status" value="1"/>
</dbReference>
<evidence type="ECO:0000256" key="1">
    <source>
        <dbReference type="SAM" id="Phobius"/>
    </source>
</evidence>
<dbReference type="InterPro" id="IPR012373">
    <property type="entry name" value="Ferrdict_sens_TM"/>
</dbReference>
<dbReference type="RefSeq" id="WP_189631664.1">
    <property type="nucleotide sequence ID" value="NZ_BNAG01000006.1"/>
</dbReference>
<keyword evidence="1" id="KW-1133">Transmembrane helix</keyword>
<protein>
    <recommendedName>
        <fullName evidence="2">FecR protein domain-containing protein</fullName>
    </recommendedName>
</protein>
<evidence type="ECO:0000313" key="4">
    <source>
        <dbReference type="Proteomes" id="UP000658258"/>
    </source>
</evidence>
<reference evidence="4" key="1">
    <citation type="journal article" date="2019" name="Int. J. Syst. Evol. Microbiol.">
        <title>The Global Catalogue of Microorganisms (GCM) 10K type strain sequencing project: providing services to taxonomists for standard genome sequencing and annotation.</title>
        <authorList>
            <consortium name="The Broad Institute Genomics Platform"/>
            <consortium name="The Broad Institute Genome Sequencing Center for Infectious Disease"/>
            <person name="Wu L."/>
            <person name="Ma J."/>
        </authorList>
    </citation>
    <scope>NUCLEOTIDE SEQUENCE [LARGE SCALE GENOMIC DNA]</scope>
    <source>
        <strain evidence="4">CGMCC 1.15111</strain>
    </source>
</reference>
<proteinExistence type="predicted"/>
<feature type="domain" description="FecR protein" evidence="2">
    <location>
        <begin position="109"/>
        <end position="199"/>
    </location>
</feature>
<dbReference type="PIRSF" id="PIRSF018266">
    <property type="entry name" value="FecR"/>
    <property type="match status" value="1"/>
</dbReference>
<keyword evidence="1" id="KW-0812">Transmembrane</keyword>
<evidence type="ECO:0000259" key="2">
    <source>
        <dbReference type="Pfam" id="PF04773"/>
    </source>
</evidence>
<dbReference type="EMBL" id="BNAG01000006">
    <property type="protein sequence ID" value="GHE75538.1"/>
    <property type="molecule type" value="Genomic_DNA"/>
</dbReference>
<organism evidence="3 4">
    <name type="scientific">Roseivirga thermotolerans</name>
    <dbReference type="NCBI Taxonomy" id="1758176"/>
    <lineage>
        <taxon>Bacteria</taxon>
        <taxon>Pseudomonadati</taxon>
        <taxon>Bacteroidota</taxon>
        <taxon>Cytophagia</taxon>
        <taxon>Cytophagales</taxon>
        <taxon>Roseivirgaceae</taxon>
        <taxon>Roseivirga</taxon>
    </lineage>
</organism>
<dbReference type="Proteomes" id="UP000658258">
    <property type="component" value="Unassembled WGS sequence"/>
</dbReference>
<dbReference type="Gene3D" id="2.60.120.1440">
    <property type="match status" value="1"/>
</dbReference>
<keyword evidence="1" id="KW-0472">Membrane</keyword>